<evidence type="ECO:0000259" key="1">
    <source>
        <dbReference type="Pfam" id="PF09345"/>
    </source>
</evidence>
<name>A0A2V2N9Z7_9EURY</name>
<dbReference type="InterPro" id="IPR018530">
    <property type="entry name" value="SiaC"/>
</dbReference>
<evidence type="ECO:0000313" key="3">
    <source>
        <dbReference type="Proteomes" id="UP000245934"/>
    </source>
</evidence>
<dbReference type="AlphaFoldDB" id="A0A2V2N9Z7"/>
<organism evidence="2 3">
    <name type="scientific">Methanospirillum stamsii</name>
    <dbReference type="NCBI Taxonomy" id="1277351"/>
    <lineage>
        <taxon>Archaea</taxon>
        <taxon>Methanobacteriati</taxon>
        <taxon>Methanobacteriota</taxon>
        <taxon>Stenosarchaea group</taxon>
        <taxon>Methanomicrobia</taxon>
        <taxon>Methanomicrobiales</taxon>
        <taxon>Methanospirillaceae</taxon>
        <taxon>Methanospirillum</taxon>
    </lineage>
</organism>
<comment type="caution">
    <text evidence="2">The sequence shown here is derived from an EMBL/GenBank/DDBJ whole genome shotgun (WGS) entry which is preliminary data.</text>
</comment>
<sequence length="127" mass="14529">MLDIPATKTSPRIFFSEESKKLKISGESYPENTFAFFEPVFTWLNTELPNYDQVTIEVNIRYMNSSSTKCLLDIMDMLAEAAEKGSNISAIWYYDPENERSHEIALEFGEDVSIPFIIKPEDQSGQS</sequence>
<protein>
    <recommendedName>
        <fullName evidence="1">SiaC family regulatory phosphoprotein domain-containing protein</fullName>
    </recommendedName>
</protein>
<gene>
    <name evidence="2" type="ORF">DLD82_04125</name>
</gene>
<dbReference type="EMBL" id="QGMZ01000009">
    <property type="protein sequence ID" value="PWR75560.1"/>
    <property type="molecule type" value="Genomic_DNA"/>
</dbReference>
<dbReference type="GeneID" id="97610293"/>
<evidence type="ECO:0000313" key="2">
    <source>
        <dbReference type="EMBL" id="PWR75560.1"/>
    </source>
</evidence>
<reference evidence="2 3" key="1">
    <citation type="submission" date="2018-05" db="EMBL/GenBank/DDBJ databases">
        <title>Draft genome of Methanospirillum stamsii Pt1.</title>
        <authorList>
            <person name="Dueholm M.S."/>
            <person name="Nielsen P.H."/>
            <person name="Bakmann L.F."/>
            <person name="Otzen D.E."/>
        </authorList>
    </citation>
    <scope>NUCLEOTIDE SEQUENCE [LARGE SCALE GENOMIC DNA]</scope>
    <source>
        <strain evidence="2 3">Pt1</strain>
    </source>
</reference>
<proteinExistence type="predicted"/>
<accession>A0A2V2N9Z7</accession>
<keyword evidence="3" id="KW-1185">Reference proteome</keyword>
<feature type="domain" description="SiaC family regulatory phosphoprotein" evidence="1">
    <location>
        <begin position="4"/>
        <end position="119"/>
    </location>
</feature>
<dbReference type="Proteomes" id="UP000245934">
    <property type="component" value="Unassembled WGS sequence"/>
</dbReference>
<dbReference type="RefSeq" id="WP_109939846.1">
    <property type="nucleotide sequence ID" value="NZ_CP176366.1"/>
</dbReference>
<dbReference type="Pfam" id="PF09345">
    <property type="entry name" value="SiaC"/>
    <property type="match status" value="1"/>
</dbReference>